<dbReference type="OrthoDB" id="1708005at2"/>
<keyword evidence="1" id="KW-1133">Transmembrane helix</keyword>
<keyword evidence="1" id="KW-0472">Membrane</keyword>
<dbReference type="Proteomes" id="UP000199263">
    <property type="component" value="Unassembled WGS sequence"/>
</dbReference>
<keyword evidence="1" id="KW-0812">Transmembrane</keyword>
<evidence type="ECO:0000313" key="3">
    <source>
        <dbReference type="Proteomes" id="UP000199263"/>
    </source>
</evidence>
<reference evidence="2 3" key="1">
    <citation type="submission" date="2016-10" db="EMBL/GenBank/DDBJ databases">
        <authorList>
            <person name="de Groot N.N."/>
        </authorList>
    </citation>
    <scope>NUCLEOTIDE SEQUENCE [LARGE SCALE GENOMIC DNA]</scope>
    <source>
        <strain evidence="2 3">DSM 12992</strain>
    </source>
</reference>
<evidence type="ECO:0008006" key="4">
    <source>
        <dbReference type="Google" id="ProtNLM"/>
    </source>
</evidence>
<accession>A0A1I1RSY8</accession>
<sequence>MKSNNIAQGGIVIALTLIILYSASILPVSTLTVLTIASCLIPICIIRTSVKNALLVYISSTILSFFLVKIDIAIYYGLFFGIYGIIKCLIEKLNKFAIEIILKLISFNFLLGIGYFLISSFLGINELKLPIYLLFIIAQVVFLIFDYALTLIITFYLNKIHKAS</sequence>
<protein>
    <recommendedName>
        <fullName evidence="4">Energy-coupling factor transport system substrate-specific component</fullName>
    </recommendedName>
</protein>
<feature type="transmembrane region" description="Helical" evidence="1">
    <location>
        <begin position="62"/>
        <end position="86"/>
    </location>
</feature>
<name>A0A1I1RSY8_9CLOT</name>
<dbReference type="STRING" id="119641.SAMN05421842_1385"/>
<feature type="transmembrane region" description="Helical" evidence="1">
    <location>
        <begin position="31"/>
        <end position="50"/>
    </location>
</feature>
<keyword evidence="3" id="KW-1185">Reference proteome</keyword>
<proteinExistence type="predicted"/>
<feature type="transmembrane region" description="Helical" evidence="1">
    <location>
        <begin position="98"/>
        <end position="118"/>
    </location>
</feature>
<gene>
    <name evidence="2" type="ORF">SAMN05421842_1385</name>
</gene>
<dbReference type="RefSeq" id="WP_090094258.1">
    <property type="nucleotide sequence ID" value="NZ_FOMG01000038.1"/>
</dbReference>
<organism evidence="2 3">
    <name type="scientific">Clostridium uliginosum</name>
    <dbReference type="NCBI Taxonomy" id="119641"/>
    <lineage>
        <taxon>Bacteria</taxon>
        <taxon>Bacillati</taxon>
        <taxon>Bacillota</taxon>
        <taxon>Clostridia</taxon>
        <taxon>Eubacteriales</taxon>
        <taxon>Clostridiaceae</taxon>
        <taxon>Clostridium</taxon>
    </lineage>
</organism>
<evidence type="ECO:0000313" key="2">
    <source>
        <dbReference type="EMBL" id="SFD37167.1"/>
    </source>
</evidence>
<feature type="transmembrane region" description="Helical" evidence="1">
    <location>
        <begin position="130"/>
        <end position="157"/>
    </location>
</feature>
<dbReference type="EMBL" id="FOMG01000038">
    <property type="protein sequence ID" value="SFD37167.1"/>
    <property type="molecule type" value="Genomic_DNA"/>
</dbReference>
<evidence type="ECO:0000256" key="1">
    <source>
        <dbReference type="SAM" id="Phobius"/>
    </source>
</evidence>
<dbReference type="AlphaFoldDB" id="A0A1I1RSY8"/>